<evidence type="ECO:0000256" key="2">
    <source>
        <dbReference type="ARBA" id="ARBA00005891"/>
    </source>
</evidence>
<comment type="function">
    <text evidence="7">Arginine methyltransferase involved in the assembly or stability of mitochondrial NADH:ubiquinone oxidoreductase complex (complex I).</text>
</comment>
<comment type="catalytic activity">
    <reaction evidence="6 7">
        <text>L-arginyl-[protein] + 2 S-adenosyl-L-methionine = N(omega),N(omega)'-dimethyl-L-arginyl-[protein] + 2 S-adenosyl-L-homocysteine + 2 H(+)</text>
        <dbReference type="Rhea" id="RHEA:48108"/>
        <dbReference type="Rhea" id="RHEA-COMP:10532"/>
        <dbReference type="Rhea" id="RHEA-COMP:11992"/>
        <dbReference type="ChEBI" id="CHEBI:15378"/>
        <dbReference type="ChEBI" id="CHEBI:29965"/>
        <dbReference type="ChEBI" id="CHEBI:57856"/>
        <dbReference type="ChEBI" id="CHEBI:59789"/>
        <dbReference type="ChEBI" id="CHEBI:88221"/>
        <dbReference type="EC" id="2.1.1.320"/>
    </reaction>
</comment>
<keyword evidence="4 7" id="KW-0808">Transferase</keyword>
<dbReference type="AlphaFoldDB" id="A0A7S1CJ23"/>
<accession>A0A7S1CJ23</accession>
<comment type="subcellular location">
    <subcellularLocation>
        <location evidence="1 7">Mitochondrion</location>
    </subcellularLocation>
</comment>
<dbReference type="InterPro" id="IPR038375">
    <property type="entry name" value="NDUFAF7_sf"/>
</dbReference>
<dbReference type="GO" id="GO:0035243">
    <property type="term" value="F:protein-arginine omega-N symmetric methyltransferase activity"/>
    <property type="evidence" value="ECO:0007669"/>
    <property type="project" value="UniProtKB-EC"/>
</dbReference>
<dbReference type="EMBL" id="HBFS01018430">
    <property type="protein sequence ID" value="CAD8919145.1"/>
    <property type="molecule type" value="Transcribed_RNA"/>
</dbReference>
<dbReference type="InterPro" id="IPR003788">
    <property type="entry name" value="NDUFAF7"/>
</dbReference>
<dbReference type="SUPFAM" id="SSF53335">
    <property type="entry name" value="S-adenosyl-L-methionine-dependent methyltransferases"/>
    <property type="match status" value="1"/>
</dbReference>
<dbReference type="EC" id="2.1.1.320" evidence="7"/>
<dbReference type="GO" id="GO:0032981">
    <property type="term" value="P:mitochondrial respiratory chain complex I assembly"/>
    <property type="evidence" value="ECO:0007669"/>
    <property type="project" value="TreeGrafter"/>
</dbReference>
<dbReference type="GO" id="GO:0005739">
    <property type="term" value="C:mitochondrion"/>
    <property type="evidence" value="ECO:0007669"/>
    <property type="project" value="UniProtKB-SubCell"/>
</dbReference>
<proteinExistence type="inferred from homology"/>
<protein>
    <recommendedName>
        <fullName evidence="7">Protein arginine methyltransferase NDUFAF7</fullName>
        <ecNumber evidence="7">2.1.1.320</ecNumber>
    </recommendedName>
</protein>
<dbReference type="Gene3D" id="3.40.50.12710">
    <property type="match status" value="1"/>
</dbReference>
<evidence type="ECO:0000256" key="1">
    <source>
        <dbReference type="ARBA" id="ARBA00004173"/>
    </source>
</evidence>
<sequence length="176" mass="17919">MAAAAGEGGIGAELTPGAKVGDTVEFSPASSALAHEIATRVVESGGAAAFIDYGHDGNAGLSLRGIRDHAFVDPLSAPGDTDLSVDVDFAALRQAVGAAGARGWGPVTQSEFLQSLGIVARFEKLLEGATEEQAARLQTEMRRLLHPDEMGSIYKVLAVTAEASDAPIGFGGGLGE</sequence>
<keyword evidence="5 7" id="KW-0496">Mitochondrion</keyword>
<dbReference type="PANTHER" id="PTHR12049:SF7">
    <property type="entry name" value="PROTEIN ARGININE METHYLTRANSFERASE NDUFAF7, MITOCHONDRIAL"/>
    <property type="match status" value="1"/>
</dbReference>
<comment type="similarity">
    <text evidence="2 7">Belongs to the NDUFAF7 family.</text>
</comment>
<dbReference type="PANTHER" id="PTHR12049">
    <property type="entry name" value="PROTEIN ARGININE METHYLTRANSFERASE NDUFAF7, MITOCHONDRIAL"/>
    <property type="match status" value="1"/>
</dbReference>
<organism evidence="8">
    <name type="scientific">Bicosoecida sp. CB-2014</name>
    <dbReference type="NCBI Taxonomy" id="1486930"/>
    <lineage>
        <taxon>Eukaryota</taxon>
        <taxon>Sar</taxon>
        <taxon>Stramenopiles</taxon>
        <taxon>Bigyra</taxon>
        <taxon>Opalozoa</taxon>
        <taxon>Bicosoecida</taxon>
    </lineage>
</organism>
<evidence type="ECO:0000256" key="4">
    <source>
        <dbReference type="ARBA" id="ARBA00022679"/>
    </source>
</evidence>
<evidence type="ECO:0000256" key="6">
    <source>
        <dbReference type="ARBA" id="ARBA00048612"/>
    </source>
</evidence>
<dbReference type="InterPro" id="IPR029063">
    <property type="entry name" value="SAM-dependent_MTases_sf"/>
</dbReference>
<evidence type="ECO:0000313" key="8">
    <source>
        <dbReference type="EMBL" id="CAD8919145.1"/>
    </source>
</evidence>
<evidence type="ECO:0000256" key="5">
    <source>
        <dbReference type="ARBA" id="ARBA00023128"/>
    </source>
</evidence>
<dbReference type="Pfam" id="PF02636">
    <property type="entry name" value="Methyltransf_28"/>
    <property type="match status" value="1"/>
</dbReference>
<reference evidence="8" key="1">
    <citation type="submission" date="2021-01" db="EMBL/GenBank/DDBJ databases">
        <authorList>
            <person name="Corre E."/>
            <person name="Pelletier E."/>
            <person name="Niang G."/>
            <person name="Scheremetjew M."/>
            <person name="Finn R."/>
            <person name="Kale V."/>
            <person name="Holt S."/>
            <person name="Cochrane G."/>
            <person name="Meng A."/>
            <person name="Brown T."/>
            <person name="Cohen L."/>
        </authorList>
    </citation>
    <scope>NUCLEOTIDE SEQUENCE</scope>
    <source>
        <strain evidence="8">Ms1</strain>
    </source>
</reference>
<evidence type="ECO:0000256" key="7">
    <source>
        <dbReference type="RuleBase" id="RU364114"/>
    </source>
</evidence>
<dbReference type="GO" id="GO:0032259">
    <property type="term" value="P:methylation"/>
    <property type="evidence" value="ECO:0007669"/>
    <property type="project" value="UniProtKB-KW"/>
</dbReference>
<name>A0A7S1CJ23_9STRA</name>
<evidence type="ECO:0000256" key="3">
    <source>
        <dbReference type="ARBA" id="ARBA00022603"/>
    </source>
</evidence>
<gene>
    <name evidence="8" type="ORF">BSP0115_LOCUS12407</name>
</gene>
<keyword evidence="3 7" id="KW-0489">Methyltransferase</keyword>